<dbReference type="CDD" id="cd04301">
    <property type="entry name" value="NAT_SF"/>
    <property type="match status" value="1"/>
</dbReference>
<dbReference type="InterPro" id="IPR016181">
    <property type="entry name" value="Acyl_CoA_acyltransferase"/>
</dbReference>
<evidence type="ECO:0000259" key="1">
    <source>
        <dbReference type="PROSITE" id="PS51186"/>
    </source>
</evidence>
<dbReference type="SUPFAM" id="SSF55729">
    <property type="entry name" value="Acyl-CoA N-acyltransferases (Nat)"/>
    <property type="match status" value="1"/>
</dbReference>
<evidence type="ECO:0000313" key="3">
    <source>
        <dbReference type="Proteomes" id="UP000091979"/>
    </source>
</evidence>
<dbReference type="InterPro" id="IPR000182">
    <property type="entry name" value="GNAT_dom"/>
</dbReference>
<name>A0A1B7XHA3_9BACT</name>
<gene>
    <name evidence="2" type="ORF">SP90_05300</name>
</gene>
<dbReference type="GO" id="GO:0016747">
    <property type="term" value="F:acyltransferase activity, transferring groups other than amino-acyl groups"/>
    <property type="evidence" value="ECO:0007669"/>
    <property type="project" value="InterPro"/>
</dbReference>
<proteinExistence type="predicted"/>
<keyword evidence="3" id="KW-1185">Reference proteome</keyword>
<accession>A0A1B7XHA3</accession>
<dbReference type="PATRIC" id="fig|1560234.3.peg.3030"/>
<reference evidence="2 3" key="1">
    <citation type="submission" date="2015-01" db="EMBL/GenBank/DDBJ databases">
        <title>Desulfovibrio sp. JC271 draft genome sequence.</title>
        <authorList>
            <person name="Shivani Y."/>
            <person name="Subhash Y."/>
            <person name="Sasikala C."/>
            <person name="Ramana C.V."/>
        </authorList>
    </citation>
    <scope>NUCLEOTIDE SEQUENCE [LARGE SCALE GENOMIC DNA]</scope>
    <source>
        <strain evidence="2 3">JC271</strain>
    </source>
</reference>
<dbReference type="STRING" id="1560234.SP90_05300"/>
<dbReference type="AlphaFoldDB" id="A0A1B7XHA3"/>
<dbReference type="Gene3D" id="3.40.630.30">
    <property type="match status" value="1"/>
</dbReference>
<dbReference type="PROSITE" id="PS51186">
    <property type="entry name" value="GNAT"/>
    <property type="match status" value="1"/>
</dbReference>
<sequence length="166" mass="18446">MRIRPENTHDAHAIRSVQYHAYNEHQYSYLSEYKIVDALREENALALSLVAEDERDGVIGHATISPITINGNGVGWYYLGPVGVLPEHQKHGVGSALITQAVRATYGMGAKGLVSQGDPRFFKRFGFRNDTRLSYNQVQPEHVVMIPMGKEVPQGAVALHPAYFIS</sequence>
<dbReference type="RefSeq" id="WP_066853323.1">
    <property type="nucleotide sequence ID" value="NZ_JXMS01000006.1"/>
</dbReference>
<dbReference type="Proteomes" id="UP000091979">
    <property type="component" value="Unassembled WGS sequence"/>
</dbReference>
<feature type="domain" description="N-acetyltransferase" evidence="1">
    <location>
        <begin position="1"/>
        <end position="153"/>
    </location>
</feature>
<dbReference type="EMBL" id="JXMS01000006">
    <property type="protein sequence ID" value="OBQ54894.1"/>
    <property type="molecule type" value="Genomic_DNA"/>
</dbReference>
<evidence type="ECO:0000313" key="2">
    <source>
        <dbReference type="EMBL" id="OBQ54894.1"/>
    </source>
</evidence>
<dbReference type="Pfam" id="PF13508">
    <property type="entry name" value="Acetyltransf_7"/>
    <property type="match status" value="1"/>
</dbReference>
<comment type="caution">
    <text evidence="2">The sequence shown here is derived from an EMBL/GenBank/DDBJ whole genome shotgun (WGS) entry which is preliminary data.</text>
</comment>
<protein>
    <recommendedName>
        <fullName evidence="1">N-acetyltransferase domain-containing protein</fullName>
    </recommendedName>
</protein>
<organism evidence="2 3">
    <name type="scientific">Halodesulfovibrio spirochaetisodalis</name>
    <dbReference type="NCBI Taxonomy" id="1560234"/>
    <lineage>
        <taxon>Bacteria</taxon>
        <taxon>Pseudomonadati</taxon>
        <taxon>Thermodesulfobacteriota</taxon>
        <taxon>Desulfovibrionia</taxon>
        <taxon>Desulfovibrionales</taxon>
        <taxon>Desulfovibrionaceae</taxon>
        <taxon>Halodesulfovibrio</taxon>
    </lineage>
</organism>